<feature type="transmembrane region" description="Helical" evidence="1">
    <location>
        <begin position="230"/>
        <end position="248"/>
    </location>
</feature>
<gene>
    <name evidence="2" type="ORF">FHX40_2900</name>
</gene>
<keyword evidence="1" id="KW-0472">Membrane</keyword>
<keyword evidence="1" id="KW-1133">Transmembrane helix</keyword>
<dbReference type="AlphaFoldDB" id="A0A543J032"/>
<dbReference type="EMBL" id="VFPQ01000001">
    <property type="protein sequence ID" value="TQM76173.1"/>
    <property type="molecule type" value="Genomic_DNA"/>
</dbReference>
<protein>
    <submittedName>
        <fullName evidence="2">Uncharacterized protein</fullName>
    </submittedName>
</protein>
<comment type="caution">
    <text evidence="2">The sequence shown here is derived from an EMBL/GenBank/DDBJ whole genome shotgun (WGS) entry which is preliminary data.</text>
</comment>
<feature type="transmembrane region" description="Helical" evidence="1">
    <location>
        <begin position="6"/>
        <end position="27"/>
    </location>
</feature>
<dbReference type="RefSeq" id="WP_142260090.1">
    <property type="nucleotide sequence ID" value="NZ_BMPV01000001.1"/>
</dbReference>
<accession>A0A543J032</accession>
<sequence length="380" mass="42001">MLSVYLDFAIGLALAFLLLSLLVSGINEGLVRLFSVRSKFLWAYLRDTLDGGLPPGHARVLGTFARLVQRLCRLPVIGRIGRRVFRDFLPGQARSRLPISVAGVFLKFPFTGDPRPVFRDEPAPREIPTTGSVTDAFHARIQQIDHDKGGRTAISQIPPERFGVAIMELAMGHGGVPGLLTRLREQGSPLFRPLQSVWESAAEDLDAFRVGVERWFDGEMQRLSMLYRRYVRWVVAAIGLVVTLVFTVDALEYGKELLKDDARRAVVAALADTAPERLASLREACAASPGNADTYACVTEVLSSPAFVRVFGNAPLSLSVAENGTTSLTWNGGAWWERVTTPEHWPGFLLTFVALLFGASFWWDVLRRITGLRPKITPAE</sequence>
<evidence type="ECO:0000256" key="1">
    <source>
        <dbReference type="SAM" id="Phobius"/>
    </source>
</evidence>
<evidence type="ECO:0000313" key="2">
    <source>
        <dbReference type="EMBL" id="TQM76173.1"/>
    </source>
</evidence>
<reference evidence="2 3" key="1">
    <citation type="submission" date="2019-06" db="EMBL/GenBank/DDBJ databases">
        <title>Sequencing the genomes of 1000 actinobacteria strains.</title>
        <authorList>
            <person name="Klenk H.-P."/>
        </authorList>
    </citation>
    <scope>NUCLEOTIDE SEQUENCE [LARGE SCALE GENOMIC DNA]</scope>
    <source>
        <strain evidence="2 3">DSM 43186</strain>
    </source>
</reference>
<name>A0A543J032_9ACTN</name>
<keyword evidence="3" id="KW-1185">Reference proteome</keyword>
<feature type="transmembrane region" description="Helical" evidence="1">
    <location>
        <begin position="345"/>
        <end position="366"/>
    </location>
</feature>
<proteinExistence type="predicted"/>
<organism evidence="2 3">
    <name type="scientific">Thermopolyspora flexuosa</name>
    <dbReference type="NCBI Taxonomy" id="103836"/>
    <lineage>
        <taxon>Bacteria</taxon>
        <taxon>Bacillati</taxon>
        <taxon>Actinomycetota</taxon>
        <taxon>Actinomycetes</taxon>
        <taxon>Streptosporangiales</taxon>
        <taxon>Streptosporangiaceae</taxon>
        <taxon>Thermopolyspora</taxon>
    </lineage>
</organism>
<dbReference type="Proteomes" id="UP000319213">
    <property type="component" value="Unassembled WGS sequence"/>
</dbReference>
<dbReference type="OrthoDB" id="6286374at2"/>
<evidence type="ECO:0000313" key="3">
    <source>
        <dbReference type="Proteomes" id="UP000319213"/>
    </source>
</evidence>
<keyword evidence="1" id="KW-0812">Transmembrane</keyword>